<dbReference type="InterPro" id="IPR035992">
    <property type="entry name" value="Ricin_B-like_lectins"/>
</dbReference>
<name>A0A4R2N0H5_9PAST</name>
<evidence type="ECO:0000256" key="9">
    <source>
        <dbReference type="ARBA" id="ARBA00023237"/>
    </source>
</evidence>
<keyword evidence="3" id="KW-0800">Toxin</keyword>
<keyword evidence="6" id="KW-0843">Virulence</keyword>
<keyword evidence="10" id="KW-0449">Lipoprotein</keyword>
<evidence type="ECO:0000256" key="11">
    <source>
        <dbReference type="SAM" id="SignalP"/>
    </source>
</evidence>
<dbReference type="GO" id="GO:0090729">
    <property type="term" value="F:toxin activity"/>
    <property type="evidence" value="ECO:0007669"/>
    <property type="project" value="UniProtKB-KW"/>
</dbReference>
<dbReference type="RefSeq" id="WP_132023580.1">
    <property type="nucleotide sequence ID" value="NZ_CP016605.1"/>
</dbReference>
<evidence type="ECO:0000256" key="3">
    <source>
        <dbReference type="ARBA" id="ARBA00022656"/>
    </source>
</evidence>
<keyword evidence="9" id="KW-0998">Cell outer membrane</keyword>
<accession>A0A4R2N0H5</accession>
<dbReference type="Proteomes" id="UP000294841">
    <property type="component" value="Unassembled WGS sequence"/>
</dbReference>
<keyword evidence="4 11" id="KW-0732">Signal</keyword>
<evidence type="ECO:0000256" key="2">
    <source>
        <dbReference type="ARBA" id="ARBA00016112"/>
    </source>
</evidence>
<organism evidence="12 13">
    <name type="scientific">Bisgaardia hudsonensis</name>
    <dbReference type="NCBI Taxonomy" id="109472"/>
    <lineage>
        <taxon>Bacteria</taxon>
        <taxon>Pseudomonadati</taxon>
        <taxon>Pseudomonadota</taxon>
        <taxon>Gammaproteobacteria</taxon>
        <taxon>Pasteurellales</taxon>
        <taxon>Pasteurellaceae</taxon>
        <taxon>Bisgaardia</taxon>
    </lineage>
</organism>
<dbReference type="GO" id="GO:0009279">
    <property type="term" value="C:cell outer membrane"/>
    <property type="evidence" value="ECO:0007669"/>
    <property type="project" value="UniProtKB-SubCell"/>
</dbReference>
<dbReference type="PROSITE" id="PS50231">
    <property type="entry name" value="RICIN_B_LECTIN"/>
    <property type="match status" value="1"/>
</dbReference>
<dbReference type="OrthoDB" id="5672787at2"/>
<reference evidence="12 13" key="1">
    <citation type="submission" date="2019-03" db="EMBL/GenBank/DDBJ databases">
        <title>Genomic Encyclopedia of Type Strains, Phase IV (KMG-IV): sequencing the most valuable type-strain genomes for metagenomic binning, comparative biology and taxonomic classification.</title>
        <authorList>
            <person name="Goeker M."/>
        </authorList>
    </citation>
    <scope>NUCLEOTIDE SEQUENCE [LARGE SCALE GENOMIC DNA]</scope>
    <source>
        <strain evidence="12 13">DSM 28231</strain>
    </source>
</reference>
<evidence type="ECO:0000256" key="7">
    <source>
        <dbReference type="ARBA" id="ARBA00023136"/>
    </source>
</evidence>
<keyword evidence="5" id="KW-0430">Lectin</keyword>
<gene>
    <name evidence="12" type="ORF">EV697_103196</name>
</gene>
<dbReference type="PRINTS" id="PR01387">
    <property type="entry name" value="CDTOXINA"/>
</dbReference>
<protein>
    <recommendedName>
        <fullName evidence="2">Cytolethal distending toxin subunit A</fullName>
    </recommendedName>
</protein>
<evidence type="ECO:0000256" key="8">
    <source>
        <dbReference type="ARBA" id="ARBA00023139"/>
    </source>
</evidence>
<dbReference type="CDD" id="cd23414">
    <property type="entry name" value="beta-trefoil_Ricin_CdtA"/>
    <property type="match status" value="1"/>
</dbReference>
<feature type="chain" id="PRO_5021020431" description="Cytolethal distending toxin subunit A" evidence="11">
    <location>
        <begin position="25"/>
        <end position="219"/>
    </location>
</feature>
<dbReference type="PIRSF" id="PIRSF036516">
    <property type="entry name" value="CDT_A"/>
    <property type="match status" value="1"/>
</dbReference>
<dbReference type="PROSITE" id="PS51257">
    <property type="entry name" value="PROKAR_LIPOPROTEIN"/>
    <property type="match status" value="1"/>
</dbReference>
<evidence type="ECO:0000313" key="13">
    <source>
        <dbReference type="Proteomes" id="UP000294841"/>
    </source>
</evidence>
<keyword evidence="7" id="KW-0472">Membrane</keyword>
<evidence type="ECO:0000256" key="10">
    <source>
        <dbReference type="ARBA" id="ARBA00023288"/>
    </source>
</evidence>
<dbReference type="AlphaFoldDB" id="A0A4R2N0H5"/>
<evidence type="ECO:0000256" key="6">
    <source>
        <dbReference type="ARBA" id="ARBA00023026"/>
    </source>
</evidence>
<keyword evidence="8" id="KW-0564">Palmitate</keyword>
<evidence type="ECO:0000256" key="5">
    <source>
        <dbReference type="ARBA" id="ARBA00022734"/>
    </source>
</evidence>
<dbReference type="InterPro" id="IPR015957">
    <property type="entry name" value="CDtoxinA"/>
</dbReference>
<evidence type="ECO:0000256" key="4">
    <source>
        <dbReference type="ARBA" id="ARBA00022729"/>
    </source>
</evidence>
<dbReference type="InterPro" id="IPR003558">
    <property type="entry name" value="CDtoxinA/C"/>
</dbReference>
<dbReference type="EMBL" id="SLXI01000003">
    <property type="protein sequence ID" value="TCP12889.1"/>
    <property type="molecule type" value="Genomic_DNA"/>
</dbReference>
<comment type="subcellular location">
    <subcellularLocation>
        <location evidence="1">Cell outer membrane</location>
        <topology evidence="1">Lipid-anchor</topology>
    </subcellularLocation>
</comment>
<sequence>MKYIRNYFILFFIILVSISCSSTSDNTPKKQPKISPTPPKLGLVGSTGATVTLPLLGSSDGNLQTDDPSNYITIMGQNGAVITVWALAKRNWLWGYAPIDSMSFGNIRNWKIERSFRREHFRFINQQLGTCIHAYGNGIIHDNCDPKNLDQDFLLLPTSNGAVFIKSVSQGRCITYNPVSTTDYTTITLDTCSDKNITPLKDQTWYLTPPLLPANPQTL</sequence>
<dbReference type="Gene3D" id="2.80.10.50">
    <property type="match status" value="1"/>
</dbReference>
<dbReference type="Pfam" id="PF03498">
    <property type="entry name" value="CDtoxinA"/>
    <property type="match status" value="1"/>
</dbReference>
<evidence type="ECO:0000313" key="12">
    <source>
        <dbReference type="EMBL" id="TCP12889.1"/>
    </source>
</evidence>
<proteinExistence type="predicted"/>
<feature type="signal peptide" evidence="11">
    <location>
        <begin position="1"/>
        <end position="24"/>
    </location>
</feature>
<evidence type="ECO:0000256" key="1">
    <source>
        <dbReference type="ARBA" id="ARBA00004459"/>
    </source>
</evidence>
<dbReference type="GO" id="GO:0030246">
    <property type="term" value="F:carbohydrate binding"/>
    <property type="evidence" value="ECO:0007669"/>
    <property type="project" value="UniProtKB-KW"/>
</dbReference>
<dbReference type="SUPFAM" id="SSF50370">
    <property type="entry name" value="Ricin B-like lectins"/>
    <property type="match status" value="1"/>
</dbReference>
<keyword evidence="13" id="KW-1185">Reference proteome</keyword>
<comment type="caution">
    <text evidence="12">The sequence shown here is derived from an EMBL/GenBank/DDBJ whole genome shotgun (WGS) entry which is preliminary data.</text>
</comment>